<keyword evidence="10" id="KW-1185">Reference proteome</keyword>
<dbReference type="InterPro" id="IPR000522">
    <property type="entry name" value="ABC_transptr_permease_BtuC"/>
</dbReference>
<feature type="transmembrane region" description="Helical" evidence="8">
    <location>
        <begin position="259"/>
        <end position="286"/>
    </location>
</feature>
<proteinExistence type="inferred from homology"/>
<protein>
    <submittedName>
        <fullName evidence="9">Iron complex transport system permease protein</fullName>
    </submittedName>
</protein>
<evidence type="ECO:0000256" key="1">
    <source>
        <dbReference type="ARBA" id="ARBA00004651"/>
    </source>
</evidence>
<evidence type="ECO:0000256" key="4">
    <source>
        <dbReference type="ARBA" id="ARBA00022475"/>
    </source>
</evidence>
<evidence type="ECO:0000256" key="2">
    <source>
        <dbReference type="ARBA" id="ARBA00007935"/>
    </source>
</evidence>
<name>A0A1C6S787_9ACTN</name>
<feature type="transmembrane region" description="Helical" evidence="8">
    <location>
        <begin position="139"/>
        <end position="159"/>
    </location>
</feature>
<evidence type="ECO:0000256" key="6">
    <source>
        <dbReference type="ARBA" id="ARBA00022989"/>
    </source>
</evidence>
<dbReference type="GO" id="GO:0022857">
    <property type="term" value="F:transmembrane transporter activity"/>
    <property type="evidence" value="ECO:0007669"/>
    <property type="project" value="InterPro"/>
</dbReference>
<evidence type="ECO:0000313" key="10">
    <source>
        <dbReference type="Proteomes" id="UP000198906"/>
    </source>
</evidence>
<dbReference type="PANTHER" id="PTHR30472">
    <property type="entry name" value="FERRIC ENTEROBACTIN TRANSPORT SYSTEM PERMEASE PROTEIN"/>
    <property type="match status" value="1"/>
</dbReference>
<accession>A0A1C6S787</accession>
<evidence type="ECO:0000256" key="5">
    <source>
        <dbReference type="ARBA" id="ARBA00022692"/>
    </source>
</evidence>
<keyword evidence="3" id="KW-0813">Transport</keyword>
<feature type="transmembrane region" description="Helical" evidence="8">
    <location>
        <begin position="328"/>
        <end position="347"/>
    </location>
</feature>
<dbReference type="GO" id="GO:0033214">
    <property type="term" value="P:siderophore-iron import into cell"/>
    <property type="evidence" value="ECO:0007669"/>
    <property type="project" value="TreeGrafter"/>
</dbReference>
<dbReference type="RefSeq" id="WP_245714821.1">
    <property type="nucleotide sequence ID" value="NZ_FMHU01000002.1"/>
</dbReference>
<dbReference type="GO" id="GO:0005886">
    <property type="term" value="C:plasma membrane"/>
    <property type="evidence" value="ECO:0007669"/>
    <property type="project" value="UniProtKB-SubCell"/>
</dbReference>
<dbReference type="STRING" id="47866.GA0074694_4169"/>
<dbReference type="EMBL" id="FMHU01000002">
    <property type="protein sequence ID" value="SCL25250.1"/>
    <property type="molecule type" value="Genomic_DNA"/>
</dbReference>
<evidence type="ECO:0000256" key="7">
    <source>
        <dbReference type="ARBA" id="ARBA00023136"/>
    </source>
</evidence>
<feature type="transmembrane region" description="Helical" evidence="8">
    <location>
        <begin position="86"/>
        <end position="103"/>
    </location>
</feature>
<comment type="subcellular location">
    <subcellularLocation>
        <location evidence="1">Cell membrane</location>
        <topology evidence="1">Multi-pass membrane protein</topology>
    </subcellularLocation>
</comment>
<dbReference type="InterPro" id="IPR037294">
    <property type="entry name" value="ABC_BtuC-like"/>
</dbReference>
<reference evidence="10" key="1">
    <citation type="submission" date="2016-06" db="EMBL/GenBank/DDBJ databases">
        <authorList>
            <person name="Varghese N."/>
        </authorList>
    </citation>
    <scope>NUCLEOTIDE SEQUENCE [LARGE SCALE GENOMIC DNA]</scope>
    <source>
        <strain evidence="10">DSM 46123</strain>
    </source>
</reference>
<evidence type="ECO:0000256" key="3">
    <source>
        <dbReference type="ARBA" id="ARBA00022448"/>
    </source>
</evidence>
<evidence type="ECO:0000313" key="9">
    <source>
        <dbReference type="EMBL" id="SCL25250.1"/>
    </source>
</evidence>
<dbReference type="Gene3D" id="1.10.3470.10">
    <property type="entry name" value="ABC transporter involved in vitamin B12 uptake, BtuC"/>
    <property type="match status" value="1"/>
</dbReference>
<keyword evidence="4" id="KW-1003">Cell membrane</keyword>
<feature type="transmembrane region" description="Helical" evidence="8">
    <location>
        <begin position="115"/>
        <end position="133"/>
    </location>
</feature>
<evidence type="ECO:0000256" key="8">
    <source>
        <dbReference type="SAM" id="Phobius"/>
    </source>
</evidence>
<comment type="similarity">
    <text evidence="2">Belongs to the binding-protein-dependent transport system permease family. FecCD subfamily.</text>
</comment>
<dbReference type="PANTHER" id="PTHR30472:SF24">
    <property type="entry name" value="FERRIC ENTEROBACTIN TRANSPORT SYSTEM PERMEASE PROTEIN FEPG"/>
    <property type="match status" value="1"/>
</dbReference>
<organism evidence="9 10">
    <name type="scientific">Micromonospora inyonensis</name>
    <dbReference type="NCBI Taxonomy" id="47866"/>
    <lineage>
        <taxon>Bacteria</taxon>
        <taxon>Bacillati</taxon>
        <taxon>Actinomycetota</taxon>
        <taxon>Actinomycetes</taxon>
        <taxon>Micromonosporales</taxon>
        <taxon>Micromonosporaceae</taxon>
        <taxon>Micromonospora</taxon>
    </lineage>
</organism>
<keyword evidence="5 8" id="KW-0812">Transmembrane</keyword>
<feature type="transmembrane region" description="Helical" evidence="8">
    <location>
        <begin position="215"/>
        <end position="238"/>
    </location>
</feature>
<feature type="transmembrane region" description="Helical" evidence="8">
    <location>
        <begin position="298"/>
        <end position="319"/>
    </location>
</feature>
<dbReference type="SUPFAM" id="SSF81345">
    <property type="entry name" value="ABC transporter involved in vitamin B12 uptake, BtuC"/>
    <property type="match status" value="1"/>
</dbReference>
<keyword evidence="7 8" id="KW-0472">Membrane</keyword>
<dbReference type="Proteomes" id="UP000198906">
    <property type="component" value="Unassembled WGS sequence"/>
</dbReference>
<dbReference type="CDD" id="cd06550">
    <property type="entry name" value="TM_ABC_iron-siderophores_like"/>
    <property type="match status" value="1"/>
</dbReference>
<feature type="transmembrane region" description="Helical" evidence="8">
    <location>
        <begin position="31"/>
        <end position="52"/>
    </location>
</feature>
<dbReference type="AlphaFoldDB" id="A0A1C6S787"/>
<sequence length="356" mass="34907">MSVDGKATALVPGAVIRVPGTRASWFVRPRAVLVCLLLSVAVAAAFLLDIAVGELDLPLSDVAAALLAGGDDVTALVVHDLRLPRALVGLLVGAAFGVSGAVFQSLTRNPLASPDVIGVTAGAGTAATAGLLVGAGSGLGLQTVALLGGLGSALLIYLLAWNGGTTGFRIVLVGVGVAALCGSVTTYLLLKAGVYQAQQALMWLTGSLNARGWEHVGPLVVGLAVLAPAVAVLAPWLTGLQLGDAPARALGHPVHLARAALLAVAAALVSVGTAAAGPVAFVALISPQIAVRLVGGPGPALVSSGLVGSVAVLLGDVIAREALPGTELPVGVVTGVLGAPVLLWLLGRANRSGVGG</sequence>
<gene>
    <name evidence="9" type="ORF">GA0074694_4169</name>
</gene>
<dbReference type="Pfam" id="PF01032">
    <property type="entry name" value="FecCD"/>
    <property type="match status" value="1"/>
</dbReference>
<feature type="transmembrane region" description="Helical" evidence="8">
    <location>
        <begin position="171"/>
        <end position="195"/>
    </location>
</feature>
<keyword evidence="6 8" id="KW-1133">Transmembrane helix</keyword>